<organism evidence="3 4">
    <name type="scientific">Actinocatenispora thailandica</name>
    <dbReference type="NCBI Taxonomy" id="227318"/>
    <lineage>
        <taxon>Bacteria</taxon>
        <taxon>Bacillati</taxon>
        <taxon>Actinomycetota</taxon>
        <taxon>Actinomycetes</taxon>
        <taxon>Micromonosporales</taxon>
        <taxon>Micromonosporaceae</taxon>
        <taxon>Actinocatenispora</taxon>
    </lineage>
</organism>
<feature type="region of interest" description="Disordered" evidence="1">
    <location>
        <begin position="1"/>
        <end position="44"/>
    </location>
</feature>
<feature type="compositionally biased region" description="Basic and acidic residues" evidence="1">
    <location>
        <begin position="31"/>
        <end position="44"/>
    </location>
</feature>
<feature type="compositionally biased region" description="Gly residues" evidence="1">
    <location>
        <begin position="1"/>
        <end position="11"/>
    </location>
</feature>
<name>A0A7R7DPR2_9ACTN</name>
<dbReference type="PANTHER" id="PTHR35908">
    <property type="entry name" value="HYPOTHETICAL FUSION PROTEIN"/>
    <property type="match status" value="1"/>
</dbReference>
<evidence type="ECO:0000256" key="1">
    <source>
        <dbReference type="SAM" id="MobiDB-lite"/>
    </source>
</evidence>
<dbReference type="SUPFAM" id="SSF54593">
    <property type="entry name" value="Glyoxalase/Bleomycin resistance protein/Dihydroxybiphenyl dioxygenase"/>
    <property type="match status" value="1"/>
</dbReference>
<dbReference type="KEGG" id="atl:Athai_31520"/>
<dbReference type="InterPro" id="IPR041581">
    <property type="entry name" value="Glyoxalase_6"/>
</dbReference>
<reference evidence="3 4" key="1">
    <citation type="submission" date="2020-08" db="EMBL/GenBank/DDBJ databases">
        <title>Whole genome shotgun sequence of Actinocatenispora thailandica NBRC 105041.</title>
        <authorList>
            <person name="Komaki H."/>
            <person name="Tamura T."/>
        </authorList>
    </citation>
    <scope>NUCLEOTIDE SEQUENCE [LARGE SCALE GENOMIC DNA]</scope>
    <source>
        <strain evidence="3 4">NBRC 105041</strain>
    </source>
</reference>
<evidence type="ECO:0000313" key="3">
    <source>
        <dbReference type="EMBL" id="BCJ35649.1"/>
    </source>
</evidence>
<proteinExistence type="predicted"/>
<sequence>MRFGGSGGVGRPAGPAGVRQHAADAGVGHHGRMDGRVEGSGPRESRHDYWGVVLDAPDGPALARFYAELLGWQVSSAGPEFATVGPPDGVAYLACQTSPEYRPPVWPAVGDAQQMMLHLDFEVSDLPVAVAAAQRLGARLAEFQPQESVRVLFDPAGHPFCLYLGD</sequence>
<dbReference type="Proteomes" id="UP000611640">
    <property type="component" value="Chromosome"/>
</dbReference>
<evidence type="ECO:0000259" key="2">
    <source>
        <dbReference type="Pfam" id="PF18029"/>
    </source>
</evidence>
<evidence type="ECO:0000313" key="4">
    <source>
        <dbReference type="Proteomes" id="UP000611640"/>
    </source>
</evidence>
<gene>
    <name evidence="3" type="ORF">Athai_31520</name>
</gene>
<dbReference type="InterPro" id="IPR029068">
    <property type="entry name" value="Glyas_Bleomycin-R_OHBP_Dase"/>
</dbReference>
<protein>
    <recommendedName>
        <fullName evidence="2">Glyoxalase-like domain-containing protein</fullName>
    </recommendedName>
</protein>
<dbReference type="EMBL" id="AP023355">
    <property type="protein sequence ID" value="BCJ35649.1"/>
    <property type="molecule type" value="Genomic_DNA"/>
</dbReference>
<dbReference type="CDD" id="cd06587">
    <property type="entry name" value="VOC"/>
    <property type="match status" value="1"/>
</dbReference>
<feature type="domain" description="Glyoxalase-like" evidence="2">
    <location>
        <begin position="52"/>
        <end position="162"/>
    </location>
</feature>
<dbReference type="AlphaFoldDB" id="A0A7R7DPR2"/>
<keyword evidence="4" id="KW-1185">Reference proteome</keyword>
<dbReference type="Pfam" id="PF18029">
    <property type="entry name" value="Glyoxalase_6"/>
    <property type="match status" value="1"/>
</dbReference>
<dbReference type="Gene3D" id="3.10.180.10">
    <property type="entry name" value="2,3-Dihydroxybiphenyl 1,2-Dioxygenase, domain 1"/>
    <property type="match status" value="1"/>
</dbReference>
<dbReference type="PANTHER" id="PTHR35908:SF1">
    <property type="entry name" value="CONSERVED PROTEIN"/>
    <property type="match status" value="1"/>
</dbReference>
<accession>A0A7R7DPR2</accession>